<dbReference type="Pfam" id="PF12833">
    <property type="entry name" value="HTH_18"/>
    <property type="match status" value="1"/>
</dbReference>
<dbReference type="InterPro" id="IPR009057">
    <property type="entry name" value="Homeodomain-like_sf"/>
</dbReference>
<proteinExistence type="predicted"/>
<evidence type="ECO:0000313" key="4">
    <source>
        <dbReference type="EMBL" id="RFZ93057.1"/>
    </source>
</evidence>
<dbReference type="Proteomes" id="UP000264217">
    <property type="component" value="Unassembled WGS sequence"/>
</dbReference>
<dbReference type="EMBL" id="QWDC01000002">
    <property type="protein sequence ID" value="RFZ93057.1"/>
    <property type="molecule type" value="Genomic_DNA"/>
</dbReference>
<dbReference type="InterPro" id="IPR018060">
    <property type="entry name" value="HTH_AraC"/>
</dbReference>
<dbReference type="Gene3D" id="3.40.50.880">
    <property type="match status" value="1"/>
</dbReference>
<organism evidence="4 5">
    <name type="scientific">Mucilaginibacter conchicola</name>
    <dbReference type="NCBI Taxonomy" id="2303333"/>
    <lineage>
        <taxon>Bacteria</taxon>
        <taxon>Pseudomonadati</taxon>
        <taxon>Bacteroidota</taxon>
        <taxon>Sphingobacteriia</taxon>
        <taxon>Sphingobacteriales</taxon>
        <taxon>Sphingobacteriaceae</taxon>
        <taxon>Mucilaginibacter</taxon>
    </lineage>
</organism>
<feature type="domain" description="HTH araC/xylS-type" evidence="3">
    <location>
        <begin position="221"/>
        <end position="319"/>
    </location>
</feature>
<dbReference type="Gene3D" id="1.10.10.60">
    <property type="entry name" value="Homeodomain-like"/>
    <property type="match status" value="2"/>
</dbReference>
<dbReference type="OrthoDB" id="9803764at2"/>
<dbReference type="PANTHER" id="PTHR43130:SF3">
    <property type="entry name" value="HTH-TYPE TRANSCRIPTIONAL REGULATOR RV1931C"/>
    <property type="match status" value="1"/>
</dbReference>
<dbReference type="CDD" id="cd03138">
    <property type="entry name" value="GATase1_AraC_2"/>
    <property type="match status" value="1"/>
</dbReference>
<dbReference type="InterPro" id="IPR052158">
    <property type="entry name" value="INH-QAR"/>
</dbReference>
<name>A0A372NWP3_9SPHI</name>
<gene>
    <name evidence="4" type="ORF">D0C36_14595</name>
</gene>
<evidence type="ECO:0000256" key="1">
    <source>
        <dbReference type="ARBA" id="ARBA00023015"/>
    </source>
</evidence>
<dbReference type="SUPFAM" id="SSF46689">
    <property type="entry name" value="Homeodomain-like"/>
    <property type="match status" value="2"/>
</dbReference>
<protein>
    <submittedName>
        <fullName evidence="4">Helix-turn-helix domain-containing protein</fullName>
    </submittedName>
</protein>
<dbReference type="SUPFAM" id="SSF52317">
    <property type="entry name" value="Class I glutamine amidotransferase-like"/>
    <property type="match status" value="1"/>
</dbReference>
<keyword evidence="2" id="KW-0804">Transcription</keyword>
<dbReference type="InterPro" id="IPR029062">
    <property type="entry name" value="Class_I_gatase-like"/>
</dbReference>
<evidence type="ECO:0000256" key="2">
    <source>
        <dbReference type="ARBA" id="ARBA00023163"/>
    </source>
</evidence>
<dbReference type="AlphaFoldDB" id="A0A372NWP3"/>
<dbReference type="InterPro" id="IPR002818">
    <property type="entry name" value="DJ-1/PfpI"/>
</dbReference>
<dbReference type="SMART" id="SM00342">
    <property type="entry name" value="HTH_ARAC"/>
    <property type="match status" value="1"/>
</dbReference>
<reference evidence="4 5" key="1">
    <citation type="submission" date="2018-08" db="EMBL/GenBank/DDBJ databases">
        <title>Mucilaginibacter sp. MYSH2.</title>
        <authorList>
            <person name="Seo T."/>
        </authorList>
    </citation>
    <scope>NUCLEOTIDE SEQUENCE [LARGE SCALE GENOMIC DNA]</scope>
    <source>
        <strain evidence="4 5">MYSH2</strain>
    </source>
</reference>
<keyword evidence="1" id="KW-0805">Transcription regulation</keyword>
<keyword evidence="5" id="KW-1185">Reference proteome</keyword>
<dbReference type="RefSeq" id="WP_117392766.1">
    <property type="nucleotide sequence ID" value="NZ_QWDC01000002.1"/>
</dbReference>
<sequence>MKHVSVLIPQGDTSLSSIEATYKMFTMVNQTLERMRRPPLFKVQLVGLNKETTVTNGLFTVKPELTINEVTKTDIIVIPAVHGDMNKLLQDNDDLIPWLIKQYKTGAEIASLCIGAFILASTGLLKGRNCTTHWLMADDFRKRFPEVNLMPYKIITDEGGIYTSGGAYSSLNLLLYLVEKFAGRDMAINSSKIFEIDIDRHSQSLFIIFHGQKDHDDDVIQKAQQFIETNYRDKITVDHLADQFAISRRHLERRFKKATSNTVVEYMQRVRIEAAKLSLESMRENVNEVMYNVGYTDTKAFRMIFKKITGLSPIEYRNKYSKDAAA</sequence>
<dbReference type="GO" id="GO:0043565">
    <property type="term" value="F:sequence-specific DNA binding"/>
    <property type="evidence" value="ECO:0007669"/>
    <property type="project" value="InterPro"/>
</dbReference>
<dbReference type="Pfam" id="PF01965">
    <property type="entry name" value="DJ-1_PfpI"/>
    <property type="match status" value="1"/>
</dbReference>
<dbReference type="PANTHER" id="PTHR43130">
    <property type="entry name" value="ARAC-FAMILY TRANSCRIPTIONAL REGULATOR"/>
    <property type="match status" value="1"/>
</dbReference>
<evidence type="ECO:0000313" key="5">
    <source>
        <dbReference type="Proteomes" id="UP000264217"/>
    </source>
</evidence>
<accession>A0A372NWP3</accession>
<dbReference type="GO" id="GO:0003700">
    <property type="term" value="F:DNA-binding transcription factor activity"/>
    <property type="evidence" value="ECO:0007669"/>
    <property type="project" value="InterPro"/>
</dbReference>
<dbReference type="PROSITE" id="PS01124">
    <property type="entry name" value="HTH_ARAC_FAMILY_2"/>
    <property type="match status" value="1"/>
</dbReference>
<comment type="caution">
    <text evidence="4">The sequence shown here is derived from an EMBL/GenBank/DDBJ whole genome shotgun (WGS) entry which is preliminary data.</text>
</comment>
<evidence type="ECO:0000259" key="3">
    <source>
        <dbReference type="PROSITE" id="PS01124"/>
    </source>
</evidence>